<reference evidence="2 3" key="1">
    <citation type="journal article" date="2016" name="Nat. Commun.">
        <title>Thousands of microbial genomes shed light on interconnected biogeochemical processes in an aquifer system.</title>
        <authorList>
            <person name="Anantharaman K."/>
            <person name="Brown C.T."/>
            <person name="Hug L.A."/>
            <person name="Sharon I."/>
            <person name="Castelle C.J."/>
            <person name="Probst A.J."/>
            <person name="Thomas B.C."/>
            <person name="Singh A."/>
            <person name="Wilkins M.J."/>
            <person name="Karaoz U."/>
            <person name="Brodie E.L."/>
            <person name="Williams K.H."/>
            <person name="Hubbard S.S."/>
            <person name="Banfield J.F."/>
        </authorList>
    </citation>
    <scope>NUCLEOTIDE SEQUENCE [LARGE SCALE GENOMIC DNA]</scope>
</reference>
<feature type="transmembrane region" description="Helical" evidence="1">
    <location>
        <begin position="46"/>
        <end position="65"/>
    </location>
</feature>
<dbReference type="NCBIfam" id="NF037982">
    <property type="entry name" value="Nramp_1"/>
    <property type="match status" value="1"/>
</dbReference>
<gene>
    <name evidence="2" type="ORF">A2572_03210</name>
</gene>
<comment type="caution">
    <text evidence="2">The sequence shown here is derived from an EMBL/GenBank/DDBJ whole genome shotgun (WGS) entry which is preliminary data.</text>
</comment>
<evidence type="ECO:0000256" key="1">
    <source>
        <dbReference type="SAM" id="Phobius"/>
    </source>
</evidence>
<keyword evidence="1" id="KW-0472">Membrane</keyword>
<feature type="transmembrane region" description="Helical" evidence="1">
    <location>
        <begin position="276"/>
        <end position="297"/>
    </location>
</feature>
<feature type="transmembrane region" description="Helical" evidence="1">
    <location>
        <begin position="190"/>
        <end position="209"/>
    </location>
</feature>
<dbReference type="EMBL" id="MFAQ01000002">
    <property type="protein sequence ID" value="OGD84110.1"/>
    <property type="molecule type" value="Genomic_DNA"/>
</dbReference>
<organism evidence="2 3">
    <name type="scientific">Candidatus Collierbacteria bacterium RIFOXYD1_FULL_40_9</name>
    <dbReference type="NCBI Taxonomy" id="1817731"/>
    <lineage>
        <taxon>Bacteria</taxon>
        <taxon>Candidatus Collieribacteriota</taxon>
    </lineage>
</organism>
<sequence length="460" mass="51354">MSEKRPFPNIISFWKLLGPSFLVLAMGLGSGEVILWPYLVSQYGLGIAWGALLGISMQFFVNMEIERYALIKGESVFVGLFKKVKWSGGWFIFSTFVGFGLPGIVAASAKMVGHVFGVDQYKYLAICFLIFMGLVLTLNQSVYRTMETITKLMIVICVPLILLLVVIVVDGETWKALFGGLVGKGEGFRFLPHGISVATFLAAFAYSGAGGNLNLTQSIYIKEKGYGMGKYSQKLSGLLRKNEEVSIQMTGVDFEDNVESRLNFRKWWNMINMEHLIVFWGMGLLSMFLLMLLSYSTTFGKTSSEGISFVIDQANSISLLYGGLVGAAVLFVLGLLLFQTQMGILDSTSRIMGENLALIRGAGDGRKMNLSRIYFMFVWLQVVFGVVLFLMDYKEPRFLIVLGAVINAFAMLVHVILVRYLNQITFKGVFATSLWRKIILLVVIAFFAFFSVYNIYTSVF</sequence>
<protein>
    <submittedName>
        <fullName evidence="2">Uncharacterized protein</fullName>
    </submittedName>
</protein>
<proteinExistence type="predicted"/>
<evidence type="ECO:0000313" key="2">
    <source>
        <dbReference type="EMBL" id="OGD84110.1"/>
    </source>
</evidence>
<feature type="transmembrane region" description="Helical" evidence="1">
    <location>
        <begin position="317"/>
        <end position="338"/>
    </location>
</feature>
<accession>A0A1F5FWW3</accession>
<feature type="transmembrane region" description="Helical" evidence="1">
    <location>
        <begin position="86"/>
        <end position="109"/>
    </location>
</feature>
<name>A0A1F5FWW3_9BACT</name>
<evidence type="ECO:0000313" key="3">
    <source>
        <dbReference type="Proteomes" id="UP000179237"/>
    </source>
</evidence>
<keyword evidence="1" id="KW-1133">Transmembrane helix</keyword>
<dbReference type="AlphaFoldDB" id="A0A1F5FWW3"/>
<feature type="transmembrane region" description="Helical" evidence="1">
    <location>
        <begin position="373"/>
        <end position="391"/>
    </location>
</feature>
<dbReference type="Proteomes" id="UP000179237">
    <property type="component" value="Unassembled WGS sequence"/>
</dbReference>
<feature type="transmembrane region" description="Helical" evidence="1">
    <location>
        <begin position="121"/>
        <end position="140"/>
    </location>
</feature>
<feature type="transmembrane region" description="Helical" evidence="1">
    <location>
        <begin position="397"/>
        <end position="417"/>
    </location>
</feature>
<feature type="transmembrane region" description="Helical" evidence="1">
    <location>
        <begin position="438"/>
        <end position="456"/>
    </location>
</feature>
<keyword evidence="1" id="KW-0812">Transmembrane</keyword>
<feature type="transmembrane region" description="Helical" evidence="1">
    <location>
        <begin position="152"/>
        <end position="170"/>
    </location>
</feature>